<sequence length="101" mass="10863">MTSRTSCRQDAPENGGAWDSSADDSQMVEVADSLDRLLTNAAKAGSLNVHGEGFDNGLVDLLDAAIAESDPSVERLMALLNERGWKGWTRIERLPADKSST</sequence>
<evidence type="ECO:0000313" key="3">
    <source>
        <dbReference type="EMBL" id="MFH5244395.1"/>
    </source>
</evidence>
<evidence type="ECO:0000256" key="1">
    <source>
        <dbReference type="SAM" id="MobiDB-lite"/>
    </source>
</evidence>
<organism evidence="3 4">
    <name type="scientific">Antrihabitans spumae</name>
    <dbReference type="NCBI Taxonomy" id="3373370"/>
    <lineage>
        <taxon>Bacteria</taxon>
        <taxon>Bacillati</taxon>
        <taxon>Actinomycetota</taxon>
        <taxon>Actinomycetes</taxon>
        <taxon>Mycobacteriales</taxon>
        <taxon>Nocardiaceae</taxon>
        <taxon>Antrihabitans</taxon>
    </lineage>
</organism>
<dbReference type="EMBL" id="JBIMSN010000024">
    <property type="protein sequence ID" value="MFH5228030.1"/>
    <property type="molecule type" value="Genomic_DNA"/>
</dbReference>
<dbReference type="Proteomes" id="UP001609219">
    <property type="component" value="Unassembled WGS sequence"/>
</dbReference>
<name>A0ABW7KPJ9_9NOCA</name>
<dbReference type="RefSeq" id="WP_395117413.1">
    <property type="nucleotide sequence ID" value="NZ_JBIMSN010000024.1"/>
</dbReference>
<dbReference type="EMBL" id="JBIMSP010000041">
    <property type="protein sequence ID" value="MFH5244395.1"/>
    <property type="molecule type" value="Genomic_DNA"/>
</dbReference>
<protein>
    <submittedName>
        <fullName evidence="3">Uncharacterized protein</fullName>
    </submittedName>
</protein>
<proteinExistence type="predicted"/>
<dbReference type="Proteomes" id="UP001609176">
    <property type="component" value="Unassembled WGS sequence"/>
</dbReference>
<evidence type="ECO:0000313" key="4">
    <source>
        <dbReference type="Proteomes" id="UP001609176"/>
    </source>
</evidence>
<evidence type="ECO:0000313" key="2">
    <source>
        <dbReference type="EMBL" id="MFH5228030.1"/>
    </source>
</evidence>
<keyword evidence="5" id="KW-1185">Reference proteome</keyword>
<evidence type="ECO:0000313" key="5">
    <source>
        <dbReference type="Proteomes" id="UP001609219"/>
    </source>
</evidence>
<comment type="caution">
    <text evidence="3">The sequence shown here is derived from an EMBL/GenBank/DDBJ whole genome shotgun (WGS) entry which is preliminary data.</text>
</comment>
<feature type="region of interest" description="Disordered" evidence="1">
    <location>
        <begin position="1"/>
        <end position="24"/>
    </location>
</feature>
<accession>A0ABW7KPJ9</accession>
<gene>
    <name evidence="3" type="ORF">ACHIPV_21345</name>
    <name evidence="2" type="ORF">ACHIRB_05420</name>
</gene>
<reference evidence="4 5" key="1">
    <citation type="submission" date="2024-10" db="EMBL/GenBank/DDBJ databases">
        <authorList>
            <person name="Riesco R."/>
        </authorList>
    </citation>
    <scope>NUCLEOTIDE SEQUENCE [LARGE SCALE GENOMIC DNA]</scope>
    <source>
        <strain evidence="3 4">NCIMB 15448</strain>
        <strain evidence="2 5">NCIMB 15450</strain>
    </source>
</reference>